<keyword evidence="2" id="KW-1185">Reference proteome</keyword>
<organism evidence="1 2">
    <name type="scientific">Pseudochryseolinea flava</name>
    <dbReference type="NCBI Taxonomy" id="2059302"/>
    <lineage>
        <taxon>Bacteria</taxon>
        <taxon>Pseudomonadati</taxon>
        <taxon>Bacteroidota</taxon>
        <taxon>Cytophagia</taxon>
        <taxon>Cytophagales</taxon>
        <taxon>Fulvivirgaceae</taxon>
        <taxon>Pseudochryseolinea</taxon>
    </lineage>
</organism>
<comment type="caution">
    <text evidence="1">The sequence shown here is derived from an EMBL/GenBank/DDBJ whole genome shotgun (WGS) entry which is preliminary data.</text>
</comment>
<accession>A0A364Y7R9</accession>
<gene>
    <name evidence="1" type="ORF">DQQ10_03405</name>
</gene>
<reference evidence="1 2" key="1">
    <citation type="submission" date="2018-06" db="EMBL/GenBank/DDBJ databases">
        <title>Chryseolinea flavus sp. nov., a member of the phylum Bacteroidetes isolated from soil.</title>
        <authorList>
            <person name="Li Y."/>
            <person name="Wang J."/>
        </authorList>
    </citation>
    <scope>NUCLEOTIDE SEQUENCE [LARGE SCALE GENOMIC DNA]</scope>
    <source>
        <strain evidence="1 2">SDU1-6</strain>
    </source>
</reference>
<dbReference type="Proteomes" id="UP000251889">
    <property type="component" value="Unassembled WGS sequence"/>
</dbReference>
<dbReference type="EMBL" id="QMFY01000001">
    <property type="protein sequence ID" value="RAW03156.1"/>
    <property type="molecule type" value="Genomic_DNA"/>
</dbReference>
<proteinExistence type="predicted"/>
<dbReference type="AlphaFoldDB" id="A0A364Y7R9"/>
<evidence type="ECO:0000313" key="2">
    <source>
        <dbReference type="Proteomes" id="UP000251889"/>
    </source>
</evidence>
<name>A0A364Y7R9_9BACT</name>
<protein>
    <submittedName>
        <fullName evidence="1">Uncharacterized protein</fullName>
    </submittedName>
</protein>
<evidence type="ECO:0000313" key="1">
    <source>
        <dbReference type="EMBL" id="RAW03156.1"/>
    </source>
</evidence>
<sequence>MTAGFKIAADYFVIIGADEQVNAASGCSIDKAVRAMHELGDRLQINWFNRNNIAFLLGNEVTLFQLKDLKRCLENGAWGAMTKVFDNTISTKAALDAKWIAPAQSTWLNRYLPQERMAP</sequence>